<reference evidence="2" key="1">
    <citation type="submission" date="2022-12" db="EMBL/GenBank/DDBJ databases">
        <authorList>
            <person name="Alioto T."/>
            <person name="Alioto T."/>
            <person name="Gomez Garrido J."/>
        </authorList>
    </citation>
    <scope>NUCLEOTIDE SEQUENCE</scope>
</reference>
<dbReference type="Proteomes" id="UP001178461">
    <property type="component" value="Chromosome 2"/>
</dbReference>
<evidence type="ECO:0000313" key="2">
    <source>
        <dbReference type="EMBL" id="CAI5765924.1"/>
    </source>
</evidence>
<keyword evidence="3" id="KW-1185">Reference proteome</keyword>
<feature type="region of interest" description="Disordered" evidence="1">
    <location>
        <begin position="9"/>
        <end position="36"/>
    </location>
</feature>
<accession>A0AA35NW32</accession>
<feature type="compositionally biased region" description="Basic and acidic residues" evidence="1">
    <location>
        <begin position="9"/>
        <end position="22"/>
    </location>
</feature>
<proteinExistence type="predicted"/>
<protein>
    <submittedName>
        <fullName evidence="2">Uncharacterized protein</fullName>
    </submittedName>
</protein>
<dbReference type="EMBL" id="OX395127">
    <property type="protein sequence ID" value="CAI5765924.1"/>
    <property type="molecule type" value="Genomic_DNA"/>
</dbReference>
<organism evidence="2 3">
    <name type="scientific">Podarcis lilfordi</name>
    <name type="common">Lilford's wall lizard</name>
    <dbReference type="NCBI Taxonomy" id="74358"/>
    <lineage>
        <taxon>Eukaryota</taxon>
        <taxon>Metazoa</taxon>
        <taxon>Chordata</taxon>
        <taxon>Craniata</taxon>
        <taxon>Vertebrata</taxon>
        <taxon>Euteleostomi</taxon>
        <taxon>Lepidosauria</taxon>
        <taxon>Squamata</taxon>
        <taxon>Bifurcata</taxon>
        <taxon>Unidentata</taxon>
        <taxon>Episquamata</taxon>
        <taxon>Laterata</taxon>
        <taxon>Lacertibaenia</taxon>
        <taxon>Lacertidae</taxon>
        <taxon>Podarcis</taxon>
    </lineage>
</organism>
<feature type="compositionally biased region" description="Low complexity" evidence="1">
    <location>
        <begin position="23"/>
        <end position="34"/>
    </location>
</feature>
<evidence type="ECO:0000256" key="1">
    <source>
        <dbReference type="SAM" id="MobiDB-lite"/>
    </source>
</evidence>
<sequence>MLLDFDVIEGKNVPEPERENCEASKANSSSASSYLRRRQSAIFPVLLRWLELGEGRESHWARESATQREEQRRDLRGPVSVVATARLC</sequence>
<dbReference type="AlphaFoldDB" id="A0AA35NW32"/>
<name>A0AA35NW32_9SAUR</name>
<gene>
    <name evidence="2" type="ORF">PODLI_1B010529</name>
</gene>
<evidence type="ECO:0000313" key="3">
    <source>
        <dbReference type="Proteomes" id="UP001178461"/>
    </source>
</evidence>